<comment type="pathway">
    <text evidence="3 15">Amino-acid biosynthesis; L-arginine biosynthesis; N(2)-acetyl-L-ornithine from L-glutamate: step 1/4.</text>
</comment>
<comment type="catalytic activity">
    <reaction evidence="14 15">
        <text>L-glutamate + acetyl-CoA = N-acetyl-L-glutamate + CoA + H(+)</text>
        <dbReference type="Rhea" id="RHEA:24292"/>
        <dbReference type="ChEBI" id="CHEBI:15378"/>
        <dbReference type="ChEBI" id="CHEBI:29985"/>
        <dbReference type="ChEBI" id="CHEBI:44337"/>
        <dbReference type="ChEBI" id="CHEBI:57287"/>
        <dbReference type="ChEBI" id="CHEBI:57288"/>
        <dbReference type="EC" id="2.3.1.1"/>
    </reaction>
</comment>
<dbReference type="OrthoDB" id="5585968at2759"/>
<dbReference type="FunFam" id="3.40.630.30:FF:000049">
    <property type="entry name" value="Amino-acid acetyltransferase, mitochondrial"/>
    <property type="match status" value="1"/>
</dbReference>
<dbReference type="Pfam" id="PF04768">
    <property type="entry name" value="NAT"/>
    <property type="match status" value="1"/>
</dbReference>
<evidence type="ECO:0000259" key="16">
    <source>
        <dbReference type="PROSITE" id="PS51731"/>
    </source>
</evidence>
<dbReference type="RefSeq" id="XP_035323977.1">
    <property type="nucleotide sequence ID" value="XM_035466140.1"/>
</dbReference>
<dbReference type="PROSITE" id="PS51731">
    <property type="entry name" value="GNAT_NAGS"/>
    <property type="match status" value="1"/>
</dbReference>
<comment type="similarity">
    <text evidence="4 15">Belongs to the acetyltransferase family.</text>
</comment>
<keyword evidence="9" id="KW-0809">Transit peptide</keyword>
<dbReference type="GeneID" id="55970393"/>
<evidence type="ECO:0000256" key="10">
    <source>
        <dbReference type="ARBA" id="ARBA00023128"/>
    </source>
</evidence>
<comment type="subcellular location">
    <subcellularLocation>
        <location evidence="2 15">Mitochondrion</location>
    </subcellularLocation>
</comment>
<dbReference type="Gene3D" id="3.40.630.30">
    <property type="match status" value="1"/>
</dbReference>
<evidence type="ECO:0000256" key="15">
    <source>
        <dbReference type="PIRNR" id="PIRNR007892"/>
    </source>
</evidence>
<dbReference type="AlphaFoldDB" id="A0A9P4YYN8"/>
<dbReference type="GO" id="GO:0005759">
    <property type="term" value="C:mitochondrial matrix"/>
    <property type="evidence" value="ECO:0007669"/>
    <property type="project" value="TreeGrafter"/>
</dbReference>
<gene>
    <name evidence="17" type="ORF">GMORB2_4165</name>
</gene>
<protein>
    <recommendedName>
        <fullName evidence="6 15">Amino-acid acetyltransferase, mitochondrial</fullName>
        <ecNumber evidence="5 15">2.3.1.1</ecNumber>
    </recommendedName>
    <alternativeName>
        <fullName evidence="12 15">Glutamate N-acetyltransferase</fullName>
    </alternativeName>
    <alternativeName>
        <fullName evidence="13 15">N-acetylglutamate synthase</fullName>
    </alternativeName>
</protein>
<dbReference type="InterPro" id="IPR011190">
    <property type="entry name" value="GlcNAc_Synth_fun"/>
</dbReference>
<evidence type="ECO:0000256" key="13">
    <source>
        <dbReference type="ARBA" id="ARBA00033251"/>
    </source>
</evidence>
<evidence type="ECO:0000256" key="6">
    <source>
        <dbReference type="ARBA" id="ARBA00018802"/>
    </source>
</evidence>
<keyword evidence="7 15" id="KW-0028">Amino-acid biosynthesis</keyword>
<comment type="caution">
    <text evidence="17">The sequence shown here is derived from an EMBL/GenBank/DDBJ whole genome shotgun (WGS) entry which is preliminary data.</text>
</comment>
<evidence type="ECO:0000256" key="8">
    <source>
        <dbReference type="ARBA" id="ARBA00022679"/>
    </source>
</evidence>
<evidence type="ECO:0000256" key="14">
    <source>
        <dbReference type="ARBA" id="ARBA00048372"/>
    </source>
</evidence>
<dbReference type="PANTHER" id="PTHR23342:SF4">
    <property type="entry name" value="AMINO-ACID ACETYLTRANSFERASE, MITOCHONDRIAL"/>
    <property type="match status" value="1"/>
</dbReference>
<evidence type="ECO:0000256" key="3">
    <source>
        <dbReference type="ARBA" id="ARBA00004925"/>
    </source>
</evidence>
<evidence type="ECO:0000313" key="18">
    <source>
        <dbReference type="Proteomes" id="UP000749293"/>
    </source>
</evidence>
<evidence type="ECO:0000256" key="1">
    <source>
        <dbReference type="ARBA" id="ARBA00002294"/>
    </source>
</evidence>
<comment type="function">
    <text evidence="1 15">N-acetylglutamate synthase involved in arginine biosynthesis.</text>
</comment>
<keyword evidence="11 15" id="KW-0012">Acyltransferase</keyword>
<proteinExistence type="inferred from homology"/>
<evidence type="ECO:0000256" key="12">
    <source>
        <dbReference type="ARBA" id="ARBA00030346"/>
    </source>
</evidence>
<dbReference type="GO" id="GO:0006592">
    <property type="term" value="P:ornithine biosynthetic process"/>
    <property type="evidence" value="ECO:0007669"/>
    <property type="project" value="TreeGrafter"/>
</dbReference>
<feature type="domain" description="N-acetyltransferase" evidence="16">
    <location>
        <begin position="441"/>
        <end position="609"/>
    </location>
</feature>
<evidence type="ECO:0000256" key="7">
    <source>
        <dbReference type="ARBA" id="ARBA00022605"/>
    </source>
</evidence>
<evidence type="ECO:0000256" key="4">
    <source>
        <dbReference type="ARBA" id="ARBA00008694"/>
    </source>
</evidence>
<accession>A0A9P4YYN8</accession>
<sequence length="615" mass="67750">MPRTGLPQACRSILRPVSMGCRHLSSPSGVRPKQRALDIDTFLSVLEVSATKRDAKGYLQKYTPRKSMSRTVEAPSIQESTTASKSPVHVAIVKLRCPQHLDQDTVMGIAKTLVQLRVLGLLSVVILDCGLNESRQLFEDQSLRLCEALDFFSKPGCRLLRDVVVGYEPSSLSPLSVVDDQMLIDDTDRLKNSIQQGIIPVIPSLVSTEGLSVPQPANADRLVLNLAKYLVGLQFKATGSENAVVEGDGVERSEKFASVERIILLDPLGGTPVPGHPGASHRFVNLQQEYDTLMAHLMGPEGSPLVQKEEGGVWATIHASNLNLAKEVLSILPSSSSVLLTTPFAAVSSNSASASTQNSWTPQFGIDGMVKTRQKRNPLLHNLLTDRPVYSSSLPFQRIQGSDYDGRATGPSSAATLIKRGMPLTIYPDIRTKAWSPPLPGGPRLRLTDRCIDLPRLCHLIEDSFSRKLDMEDYLERVNENLAGIIVAGEYEGGAILTWECPDGLDRETAYKQGRLVPYLDKFAVLKSRQGAGGVADIVFTAMVNDCFPEGVCWRSRKDNPVNKWYFERSLGTTKLEDSKWTMFWTTPGLDTRGQTLRDYESVCRTIKPSWSDNK</sequence>
<dbReference type="GO" id="GO:0004042">
    <property type="term" value="F:L-glutamate N-acetyltransferase activity"/>
    <property type="evidence" value="ECO:0007669"/>
    <property type="project" value="InterPro"/>
</dbReference>
<name>A0A9P4YYN8_9HYPO</name>
<dbReference type="PIRSF" id="PIRSF007892">
    <property type="entry name" value="NAGS_fungal"/>
    <property type="match status" value="1"/>
</dbReference>
<dbReference type="PANTHER" id="PTHR23342">
    <property type="entry name" value="N-ACETYLGLUTAMATE SYNTHASE"/>
    <property type="match status" value="1"/>
</dbReference>
<evidence type="ECO:0000256" key="9">
    <source>
        <dbReference type="ARBA" id="ARBA00022946"/>
    </source>
</evidence>
<evidence type="ECO:0000256" key="2">
    <source>
        <dbReference type="ARBA" id="ARBA00004173"/>
    </source>
</evidence>
<keyword evidence="18" id="KW-1185">Reference proteome</keyword>
<dbReference type="EC" id="2.3.1.1" evidence="5 15"/>
<organism evidence="17 18">
    <name type="scientific">Geosmithia morbida</name>
    <dbReference type="NCBI Taxonomy" id="1094350"/>
    <lineage>
        <taxon>Eukaryota</taxon>
        <taxon>Fungi</taxon>
        <taxon>Dikarya</taxon>
        <taxon>Ascomycota</taxon>
        <taxon>Pezizomycotina</taxon>
        <taxon>Sordariomycetes</taxon>
        <taxon>Hypocreomycetidae</taxon>
        <taxon>Hypocreales</taxon>
        <taxon>Bionectriaceae</taxon>
        <taxon>Geosmithia</taxon>
    </lineage>
</organism>
<keyword evidence="10 15" id="KW-0496">Mitochondrion</keyword>
<reference evidence="17" key="1">
    <citation type="submission" date="2020-03" db="EMBL/GenBank/DDBJ databases">
        <title>Site-based positive gene gene selection in Geosmithia morbida across the United States reveals a broad range of putative effectors and factors for local host and environmental adapation.</title>
        <authorList>
            <person name="Onufrak A."/>
            <person name="Murdoch R.W."/>
            <person name="Gazis R."/>
            <person name="Huff M."/>
            <person name="Staton M."/>
            <person name="Klingeman W."/>
            <person name="Hadziabdic D."/>
        </authorList>
    </citation>
    <scope>NUCLEOTIDE SEQUENCE</scope>
    <source>
        <strain evidence="17">1262</strain>
    </source>
</reference>
<keyword evidence="8 15" id="KW-0808">Transferase</keyword>
<evidence type="ECO:0000313" key="17">
    <source>
        <dbReference type="EMBL" id="KAF4125325.1"/>
    </source>
</evidence>
<dbReference type="Proteomes" id="UP000749293">
    <property type="component" value="Unassembled WGS sequence"/>
</dbReference>
<dbReference type="EMBL" id="JAANYQ010000003">
    <property type="protein sequence ID" value="KAF4125325.1"/>
    <property type="molecule type" value="Genomic_DNA"/>
</dbReference>
<dbReference type="InterPro" id="IPR006855">
    <property type="entry name" value="Vertebrate-like_GNAT_dom"/>
</dbReference>
<dbReference type="GO" id="GO:0006526">
    <property type="term" value="P:L-arginine biosynthetic process"/>
    <property type="evidence" value="ECO:0007669"/>
    <property type="project" value="TreeGrafter"/>
</dbReference>
<evidence type="ECO:0000256" key="5">
    <source>
        <dbReference type="ARBA" id="ARBA00012697"/>
    </source>
</evidence>
<evidence type="ECO:0000256" key="11">
    <source>
        <dbReference type="ARBA" id="ARBA00023315"/>
    </source>
</evidence>